<evidence type="ECO:0000256" key="9">
    <source>
        <dbReference type="ARBA" id="ARBA00022989"/>
    </source>
</evidence>
<dbReference type="SUPFAM" id="SSF144083">
    <property type="entry name" value="Magnesium transport protein CorA, transmembrane region"/>
    <property type="match status" value="1"/>
</dbReference>
<dbReference type="SUPFAM" id="SSF143865">
    <property type="entry name" value="CorA soluble domain-like"/>
    <property type="match status" value="1"/>
</dbReference>
<evidence type="ECO:0000313" key="14">
    <source>
        <dbReference type="EMBL" id="SHF46924.1"/>
    </source>
</evidence>
<dbReference type="Proteomes" id="UP000325134">
    <property type="component" value="Unassembled WGS sequence"/>
</dbReference>
<dbReference type="EMBL" id="FQVK01000058">
    <property type="protein sequence ID" value="SHF46924.1"/>
    <property type="molecule type" value="Genomic_DNA"/>
</dbReference>
<dbReference type="CDD" id="cd12837">
    <property type="entry name" value="EcCorA-like_u1"/>
    <property type="match status" value="1"/>
</dbReference>
<dbReference type="GO" id="GO:0015087">
    <property type="term" value="F:cobalt ion transmembrane transporter activity"/>
    <property type="evidence" value="ECO:0007669"/>
    <property type="project" value="TreeGrafter"/>
</dbReference>
<evidence type="ECO:0000256" key="3">
    <source>
        <dbReference type="ARBA" id="ARBA00019439"/>
    </source>
</evidence>
<evidence type="ECO:0000256" key="8">
    <source>
        <dbReference type="ARBA" id="ARBA00022842"/>
    </source>
</evidence>
<evidence type="ECO:0000256" key="4">
    <source>
        <dbReference type="ARBA" id="ARBA00022448"/>
    </source>
</evidence>
<dbReference type="PANTHER" id="PTHR47685">
    <property type="entry name" value="MAGNESIUM TRANSPORT PROTEIN CORA"/>
    <property type="match status" value="1"/>
</dbReference>
<dbReference type="Gene3D" id="1.20.58.340">
    <property type="entry name" value="Magnesium transport protein CorA, transmembrane region"/>
    <property type="match status" value="2"/>
</dbReference>
<name>A0A1M5BWL8_9RHOB</name>
<dbReference type="GO" id="GO:0005886">
    <property type="term" value="C:plasma membrane"/>
    <property type="evidence" value="ECO:0007669"/>
    <property type="project" value="UniProtKB-SubCell"/>
</dbReference>
<dbReference type="InterPro" id="IPR045861">
    <property type="entry name" value="CorA_cytoplasmic_dom"/>
</dbReference>
<keyword evidence="4" id="KW-0813">Transport</keyword>
<keyword evidence="6" id="KW-0997">Cell inner membrane</keyword>
<evidence type="ECO:0000256" key="6">
    <source>
        <dbReference type="ARBA" id="ARBA00022519"/>
    </source>
</evidence>
<gene>
    <name evidence="14" type="ORF">SAMN05444279_1585</name>
</gene>
<dbReference type="GO" id="GO:0015095">
    <property type="term" value="F:magnesium ion transmembrane transporter activity"/>
    <property type="evidence" value="ECO:0007669"/>
    <property type="project" value="TreeGrafter"/>
</dbReference>
<evidence type="ECO:0000313" key="15">
    <source>
        <dbReference type="Proteomes" id="UP000325134"/>
    </source>
</evidence>
<feature type="transmembrane region" description="Helical" evidence="13">
    <location>
        <begin position="264"/>
        <end position="284"/>
    </location>
</feature>
<dbReference type="RefSeq" id="WP_149777538.1">
    <property type="nucleotide sequence ID" value="NZ_FQVK01000058.1"/>
</dbReference>
<dbReference type="GO" id="GO:0015099">
    <property type="term" value="F:nickel cation transmembrane transporter activity"/>
    <property type="evidence" value="ECO:0007669"/>
    <property type="project" value="TreeGrafter"/>
</dbReference>
<organism evidence="14 15">
    <name type="scientific">Ruegeria intermedia</name>
    <dbReference type="NCBI Taxonomy" id="996115"/>
    <lineage>
        <taxon>Bacteria</taxon>
        <taxon>Pseudomonadati</taxon>
        <taxon>Pseudomonadota</taxon>
        <taxon>Alphaproteobacteria</taxon>
        <taxon>Rhodobacterales</taxon>
        <taxon>Roseobacteraceae</taxon>
        <taxon>Ruegeria</taxon>
    </lineage>
</organism>
<dbReference type="PANTHER" id="PTHR47685:SF1">
    <property type="entry name" value="MAGNESIUM TRANSPORT PROTEIN CORA"/>
    <property type="match status" value="1"/>
</dbReference>
<evidence type="ECO:0000256" key="1">
    <source>
        <dbReference type="ARBA" id="ARBA00004429"/>
    </source>
</evidence>
<dbReference type="InterPro" id="IPR050829">
    <property type="entry name" value="CorA_MIT"/>
</dbReference>
<evidence type="ECO:0000256" key="13">
    <source>
        <dbReference type="SAM" id="Phobius"/>
    </source>
</evidence>
<evidence type="ECO:0000256" key="12">
    <source>
        <dbReference type="ARBA" id="ARBA00034269"/>
    </source>
</evidence>
<feature type="transmembrane region" description="Helical" evidence="13">
    <location>
        <begin position="296"/>
        <end position="316"/>
    </location>
</feature>
<comment type="subcellular location">
    <subcellularLocation>
        <location evidence="1">Cell inner membrane</location>
        <topology evidence="1">Multi-pass membrane protein</topology>
    </subcellularLocation>
</comment>
<evidence type="ECO:0000256" key="11">
    <source>
        <dbReference type="ARBA" id="ARBA00023136"/>
    </source>
</evidence>
<keyword evidence="5" id="KW-1003">Cell membrane</keyword>
<keyword evidence="9 13" id="KW-1133">Transmembrane helix</keyword>
<dbReference type="InterPro" id="IPR045863">
    <property type="entry name" value="CorA_TM1_TM2"/>
</dbReference>
<keyword evidence="11 13" id="KW-0472">Membrane</keyword>
<comment type="similarity">
    <text evidence="2">Belongs to the CorA metal ion transporter (MIT) (TC 1.A.35) family.</text>
</comment>
<keyword evidence="8" id="KW-0460">Magnesium</keyword>
<comment type="catalytic activity">
    <reaction evidence="12">
        <text>Mg(2+)(in) = Mg(2+)(out)</text>
        <dbReference type="Rhea" id="RHEA:29827"/>
        <dbReference type="ChEBI" id="CHEBI:18420"/>
    </reaction>
</comment>
<dbReference type="OrthoDB" id="9803416at2"/>
<evidence type="ECO:0000256" key="10">
    <source>
        <dbReference type="ARBA" id="ARBA00023065"/>
    </source>
</evidence>
<dbReference type="AlphaFoldDB" id="A0A1M5BWL8"/>
<dbReference type="FunFam" id="1.20.58.340:FF:000001">
    <property type="entry name" value="Magnesium transport protein CorA"/>
    <property type="match status" value="1"/>
</dbReference>
<dbReference type="Pfam" id="PF01544">
    <property type="entry name" value="CorA"/>
    <property type="match status" value="1"/>
</dbReference>
<evidence type="ECO:0000256" key="5">
    <source>
        <dbReference type="ARBA" id="ARBA00022475"/>
    </source>
</evidence>
<protein>
    <recommendedName>
        <fullName evidence="3">Magnesium transport protein CorA</fullName>
    </recommendedName>
</protein>
<evidence type="ECO:0000256" key="2">
    <source>
        <dbReference type="ARBA" id="ARBA00009765"/>
    </source>
</evidence>
<sequence length="322" mass="35164">MMTSYELQAGRLAARPGLPGAGVTPVWIDLFALSAAEEADVERLVGIDVPTRDEMQKIEISSRLYSEDGALFMTALLPALSDSGAPDMQPVSFVLAGPTLLTVRYHAPRAFETFSARAAKVPLGCDSSETVLLALLEAIVERLADILERIGRDVDGISRAVFGTAPETDGGVSLKTTLKAIGRAGDLTSQVRDSLMSLERLNSFFGQQALQRKDQNSARERIKTLEYDIRSLSDHAGFLAQKVTFLLDATLGLINIEQNAIIKIFSVVAVAFLPPTLIASIYGMNFEHMPELAWPFGYPFAIGLMIASAILPWLYFKRRGWL</sequence>
<evidence type="ECO:0000256" key="7">
    <source>
        <dbReference type="ARBA" id="ARBA00022692"/>
    </source>
</evidence>
<keyword evidence="15" id="KW-1185">Reference proteome</keyword>
<reference evidence="14 15" key="1">
    <citation type="submission" date="2016-11" db="EMBL/GenBank/DDBJ databases">
        <authorList>
            <person name="Varghese N."/>
            <person name="Submissions S."/>
        </authorList>
    </citation>
    <scope>NUCLEOTIDE SEQUENCE [LARGE SCALE GENOMIC DNA]</scope>
    <source>
        <strain evidence="14 15">DSM 29341</strain>
    </source>
</reference>
<proteinExistence type="inferred from homology"/>
<keyword evidence="10" id="KW-0406">Ion transport</keyword>
<accession>A0A1M5BWL8</accession>
<dbReference type="InterPro" id="IPR002523">
    <property type="entry name" value="MgTranspt_CorA/ZnTranspt_ZntB"/>
</dbReference>
<keyword evidence="7 13" id="KW-0812">Transmembrane</keyword>